<comment type="caution">
    <text evidence="1">The sequence shown here is derived from an EMBL/GenBank/DDBJ whole genome shotgun (WGS) entry which is preliminary data.</text>
</comment>
<sequence length="535" mass="61759">MKSGSRYQAGQSAISGIRSLPELYRLHQFPPKEAKKEMKRSEWRRDSERMTFCLTAKKVTFDEETLHYGTIRYQRACVLRRGPNRNYSISDYCARCRLVPRWYDVYYDKVHLHCDHFRLVALRHVFYRDAFLVSLHFTNRCHVMSATSFSFPFLWVPLDVSRSALKNNTEHEQAELVRYPVPSFVLHDRQRSTNTRIGMDYWSLVLFSLCLTCCGAEESVKSTGKYDEKEASFQSYTISNLVTFRSPNSSKEAQPLGHLKIDLDIVPLSEFSKGEKTSLQYFHLHVDDTTNEAPYKARNLTGYPYLVQLDIDDALKKIVPTFYFDKRENPISRNFKRELSNFVIALKGRQRDKDKKAEPTQINPNPIERRTFGTSIVSGLDDKPEEDRSYHNLTLSTKLSTPWTGTPLHEVDHMIFVVQSLEAIEEEYDNVTSLQQPSIDDTVAMFPQLRMEDEGLPTFDLLESQRRLVAPEKTTPLSNVLKRVRKYTMKSKAASRKAGQVFLVLHGSAERSTKEELVAALTDSLSLKKKQVSST</sequence>
<protein>
    <submittedName>
        <fullName evidence="1">Uncharacterized protein</fullName>
    </submittedName>
</protein>
<dbReference type="EMBL" id="BDGG01000015">
    <property type="protein sequence ID" value="GAV07283.1"/>
    <property type="molecule type" value="Genomic_DNA"/>
</dbReference>
<keyword evidence="2" id="KW-1185">Reference proteome</keyword>
<dbReference type="Proteomes" id="UP000186922">
    <property type="component" value="Unassembled WGS sequence"/>
</dbReference>
<accession>A0A1D1W3F4</accession>
<gene>
    <name evidence="1" type="primary">RvY_17140</name>
    <name evidence="1" type="synonym">RvY_17140.2</name>
    <name evidence="1" type="ORF">RvY_17140-2</name>
</gene>
<dbReference type="AlphaFoldDB" id="A0A1D1W3F4"/>
<organism evidence="1 2">
    <name type="scientific">Ramazzottius varieornatus</name>
    <name type="common">Water bear</name>
    <name type="synonym">Tardigrade</name>
    <dbReference type="NCBI Taxonomy" id="947166"/>
    <lineage>
        <taxon>Eukaryota</taxon>
        <taxon>Metazoa</taxon>
        <taxon>Ecdysozoa</taxon>
        <taxon>Tardigrada</taxon>
        <taxon>Eutardigrada</taxon>
        <taxon>Parachela</taxon>
        <taxon>Hypsibioidea</taxon>
        <taxon>Ramazzottiidae</taxon>
        <taxon>Ramazzottius</taxon>
    </lineage>
</organism>
<evidence type="ECO:0000313" key="2">
    <source>
        <dbReference type="Proteomes" id="UP000186922"/>
    </source>
</evidence>
<name>A0A1D1W3F4_RAMVA</name>
<evidence type="ECO:0000313" key="1">
    <source>
        <dbReference type="EMBL" id="GAV07283.1"/>
    </source>
</evidence>
<proteinExistence type="predicted"/>
<reference evidence="1 2" key="1">
    <citation type="journal article" date="2016" name="Nat. Commun.">
        <title>Extremotolerant tardigrade genome and improved radiotolerance of human cultured cells by tardigrade-unique protein.</title>
        <authorList>
            <person name="Hashimoto T."/>
            <person name="Horikawa D.D."/>
            <person name="Saito Y."/>
            <person name="Kuwahara H."/>
            <person name="Kozuka-Hata H."/>
            <person name="Shin-I T."/>
            <person name="Minakuchi Y."/>
            <person name="Ohishi K."/>
            <person name="Motoyama A."/>
            <person name="Aizu T."/>
            <person name="Enomoto A."/>
            <person name="Kondo K."/>
            <person name="Tanaka S."/>
            <person name="Hara Y."/>
            <person name="Koshikawa S."/>
            <person name="Sagara H."/>
            <person name="Miura T."/>
            <person name="Yokobori S."/>
            <person name="Miyagawa K."/>
            <person name="Suzuki Y."/>
            <person name="Kubo T."/>
            <person name="Oyama M."/>
            <person name="Kohara Y."/>
            <person name="Fujiyama A."/>
            <person name="Arakawa K."/>
            <person name="Katayama T."/>
            <person name="Toyoda A."/>
            <person name="Kunieda T."/>
        </authorList>
    </citation>
    <scope>NUCLEOTIDE SEQUENCE [LARGE SCALE GENOMIC DNA]</scope>
    <source>
        <strain evidence="1 2">YOKOZUNA-1</strain>
    </source>
</reference>